<proteinExistence type="predicted"/>
<gene>
    <name evidence="2" type="primary">MAM33</name>
    <name evidence="2" type="ORF">PRK78_005625</name>
</gene>
<evidence type="ECO:0000313" key="3">
    <source>
        <dbReference type="Proteomes" id="UP001219355"/>
    </source>
</evidence>
<dbReference type="Gene3D" id="3.10.280.10">
    <property type="entry name" value="Mitochondrial glycoprotein"/>
    <property type="match status" value="1"/>
</dbReference>
<dbReference type="Pfam" id="PF02330">
    <property type="entry name" value="MAM33"/>
    <property type="match status" value="1"/>
</dbReference>
<dbReference type="GO" id="GO:0042256">
    <property type="term" value="P:cytosolic ribosome assembly"/>
    <property type="evidence" value="ECO:0007669"/>
    <property type="project" value="TreeGrafter"/>
</dbReference>
<organism evidence="2 3">
    <name type="scientific">Emydomyces testavorans</name>
    <dbReference type="NCBI Taxonomy" id="2070801"/>
    <lineage>
        <taxon>Eukaryota</taxon>
        <taxon>Fungi</taxon>
        <taxon>Dikarya</taxon>
        <taxon>Ascomycota</taxon>
        <taxon>Pezizomycotina</taxon>
        <taxon>Eurotiomycetes</taxon>
        <taxon>Eurotiomycetidae</taxon>
        <taxon>Onygenales</taxon>
        <taxon>Nannizziopsiaceae</taxon>
        <taxon>Emydomyces</taxon>
    </lineage>
</organism>
<evidence type="ECO:0000256" key="1">
    <source>
        <dbReference type="SAM" id="MobiDB-lite"/>
    </source>
</evidence>
<sequence length="308" mass="34304">MFSLRAFSRSLPRTISRSIARPLRTTVVKPAFLQPTWKLVPRPAYAAFSTTRARWESAGQVDVELAAKFQDELALETETGEADNLPESVQYFLENGPFEIQDKPGEEEVVMTRKFGDEKIRISFSIADLQNLGAENDFDNALPDEFDEADAQPRAINQPGATPGNLKTAPEDKVAASDREGDVEGDETAAEPGYPVHANVTIEKPGKGSMHAECLIEDGAVQILELQHFEKSDIANPQSAEKQWARGSLYAGPPFGNLDEDLQILLERYLEERGIDTALAAFIPDYIDFKEQKEYVRWLGNLKKFVEA</sequence>
<dbReference type="InterPro" id="IPR036561">
    <property type="entry name" value="MAM33_sf"/>
</dbReference>
<feature type="region of interest" description="Disordered" evidence="1">
    <location>
        <begin position="154"/>
        <end position="192"/>
    </location>
</feature>
<dbReference type="PANTHER" id="PTHR10826:SF1">
    <property type="entry name" value="COMPLEMENT COMPONENT 1 Q SUBCOMPONENT-BINDING PROTEIN, MITOCHONDRIAL"/>
    <property type="match status" value="1"/>
</dbReference>
<name>A0AAF0DNT5_9EURO</name>
<dbReference type="SUPFAM" id="SSF54529">
    <property type="entry name" value="Mitochondrial glycoprotein MAM33-like"/>
    <property type="match status" value="1"/>
</dbReference>
<feature type="compositionally biased region" description="Basic and acidic residues" evidence="1">
    <location>
        <begin position="169"/>
        <end position="182"/>
    </location>
</feature>
<dbReference type="AlphaFoldDB" id="A0AAF0DNT5"/>
<dbReference type="PANTHER" id="PTHR10826">
    <property type="entry name" value="COMPLEMENT COMPONENT 1"/>
    <property type="match status" value="1"/>
</dbReference>
<accession>A0AAF0DNT5</accession>
<dbReference type="InterPro" id="IPR003428">
    <property type="entry name" value="MAM33"/>
</dbReference>
<dbReference type="EMBL" id="CP120629">
    <property type="protein sequence ID" value="WEW60140.1"/>
    <property type="molecule type" value="Genomic_DNA"/>
</dbReference>
<dbReference type="Proteomes" id="UP001219355">
    <property type="component" value="Chromosome 3"/>
</dbReference>
<protein>
    <submittedName>
        <fullName evidence="2">Mitochondrial acidic protein mam33</fullName>
    </submittedName>
</protein>
<reference evidence="2" key="1">
    <citation type="submission" date="2023-03" db="EMBL/GenBank/DDBJ databases">
        <title>Emydomyces testavorans Genome Sequence.</title>
        <authorList>
            <person name="Hoyer L."/>
        </authorList>
    </citation>
    <scope>NUCLEOTIDE SEQUENCE</scope>
    <source>
        <strain evidence="2">16-2883</strain>
    </source>
</reference>
<evidence type="ECO:0000313" key="2">
    <source>
        <dbReference type="EMBL" id="WEW60140.1"/>
    </source>
</evidence>
<dbReference type="GO" id="GO:0005759">
    <property type="term" value="C:mitochondrial matrix"/>
    <property type="evidence" value="ECO:0007669"/>
    <property type="project" value="InterPro"/>
</dbReference>
<keyword evidence="3" id="KW-1185">Reference proteome</keyword>